<evidence type="ECO:0000313" key="3">
    <source>
        <dbReference type="Proteomes" id="UP001066276"/>
    </source>
</evidence>
<evidence type="ECO:0000256" key="1">
    <source>
        <dbReference type="SAM" id="MobiDB-lite"/>
    </source>
</evidence>
<sequence>MAAYNEHLDDEYYLDDPAGSFEQDLVYALDAGVRHTVSQALVQAVRPIKYHLIGFAEQQAWVVPSGSQIFEDHSLSGGSQALKQSKNPHSVDFESLIRSLARDHDYNTSSSTLKSKPKEDLDASSSEHSSD</sequence>
<name>A0AAV7SP47_PLEWA</name>
<dbReference type="Proteomes" id="UP001066276">
    <property type="component" value="Chromosome 4_2"/>
</dbReference>
<organism evidence="2 3">
    <name type="scientific">Pleurodeles waltl</name>
    <name type="common">Iberian ribbed newt</name>
    <dbReference type="NCBI Taxonomy" id="8319"/>
    <lineage>
        <taxon>Eukaryota</taxon>
        <taxon>Metazoa</taxon>
        <taxon>Chordata</taxon>
        <taxon>Craniata</taxon>
        <taxon>Vertebrata</taxon>
        <taxon>Euteleostomi</taxon>
        <taxon>Amphibia</taxon>
        <taxon>Batrachia</taxon>
        <taxon>Caudata</taxon>
        <taxon>Salamandroidea</taxon>
        <taxon>Salamandridae</taxon>
        <taxon>Pleurodelinae</taxon>
        <taxon>Pleurodeles</taxon>
    </lineage>
</organism>
<dbReference type="AlphaFoldDB" id="A0AAV7SP47"/>
<accession>A0AAV7SP47</accession>
<proteinExistence type="predicted"/>
<protein>
    <submittedName>
        <fullName evidence="2">Uncharacterized protein</fullName>
    </submittedName>
</protein>
<dbReference type="EMBL" id="JANPWB010000008">
    <property type="protein sequence ID" value="KAJ1165889.1"/>
    <property type="molecule type" value="Genomic_DNA"/>
</dbReference>
<comment type="caution">
    <text evidence="2">The sequence shown here is derived from an EMBL/GenBank/DDBJ whole genome shotgun (WGS) entry which is preliminary data.</text>
</comment>
<reference evidence="2" key="1">
    <citation type="journal article" date="2022" name="bioRxiv">
        <title>Sequencing and chromosome-scale assembly of the giantPleurodeles waltlgenome.</title>
        <authorList>
            <person name="Brown T."/>
            <person name="Elewa A."/>
            <person name="Iarovenko S."/>
            <person name="Subramanian E."/>
            <person name="Araus A.J."/>
            <person name="Petzold A."/>
            <person name="Susuki M."/>
            <person name="Suzuki K.-i.T."/>
            <person name="Hayashi T."/>
            <person name="Toyoda A."/>
            <person name="Oliveira C."/>
            <person name="Osipova E."/>
            <person name="Leigh N.D."/>
            <person name="Simon A."/>
            <person name="Yun M.H."/>
        </authorList>
    </citation>
    <scope>NUCLEOTIDE SEQUENCE</scope>
    <source>
        <strain evidence="2">20211129_DDA</strain>
        <tissue evidence="2">Liver</tissue>
    </source>
</reference>
<gene>
    <name evidence="2" type="ORF">NDU88_006306</name>
</gene>
<evidence type="ECO:0000313" key="2">
    <source>
        <dbReference type="EMBL" id="KAJ1165889.1"/>
    </source>
</evidence>
<feature type="region of interest" description="Disordered" evidence="1">
    <location>
        <begin position="105"/>
        <end position="131"/>
    </location>
</feature>
<keyword evidence="3" id="KW-1185">Reference proteome</keyword>